<evidence type="ECO:0000313" key="3">
    <source>
        <dbReference type="EMBL" id="KAA5414601.1"/>
    </source>
</evidence>
<gene>
    <name evidence="1" type="ORF">BcellWH2_03534</name>
    <name evidence="4" type="ORF">DWX97_00205</name>
    <name evidence="2" type="ORF">F2Y81_28905</name>
    <name evidence="3" type="ORF">F2Y87_23325</name>
</gene>
<accession>A0A0P0GIA4</accession>
<dbReference type="GeneID" id="66305167"/>
<dbReference type="EMBL" id="VVYV01000115">
    <property type="protein sequence ID" value="KAA5411136.1"/>
    <property type="molecule type" value="Genomic_DNA"/>
</dbReference>
<dbReference type="Proteomes" id="UP000283341">
    <property type="component" value="Unassembled WGS sequence"/>
</dbReference>
<evidence type="ECO:0000313" key="2">
    <source>
        <dbReference type="EMBL" id="KAA5411136.1"/>
    </source>
</evidence>
<dbReference type="RefSeq" id="WP_007219769.1">
    <property type="nucleotide sequence ID" value="NZ_CABMLT010000024.1"/>
</dbReference>
<evidence type="ECO:0000313" key="1">
    <source>
        <dbReference type="EMBL" id="ALJ60757.1"/>
    </source>
</evidence>
<reference evidence="1 5" key="1">
    <citation type="journal article" date="2015" name="Science">
        <title>Genetic determinants of in vivo fitness and diet responsiveness in multiple human gut Bacteroides.</title>
        <authorList>
            <person name="Wu M."/>
            <person name="McNulty N.P."/>
            <person name="Rodionov D.A."/>
            <person name="Khoroshkin M.S."/>
            <person name="Griffin N.W."/>
            <person name="Cheng J."/>
            <person name="Latreille P."/>
            <person name="Kerstetter R.A."/>
            <person name="Terrapon N."/>
            <person name="Henrissat B."/>
            <person name="Osterman A.L."/>
            <person name="Gordon J.I."/>
        </authorList>
    </citation>
    <scope>NUCLEOTIDE SEQUENCE [LARGE SCALE GENOMIC DNA]</scope>
    <source>
        <strain evidence="1 5">WH2</strain>
    </source>
</reference>
<evidence type="ECO:0000313" key="5">
    <source>
        <dbReference type="Proteomes" id="UP000061809"/>
    </source>
</evidence>
<reference evidence="7 8" key="3">
    <citation type="journal article" date="2019" name="Nat. Med.">
        <title>A library of human gut bacterial isolates paired with longitudinal multiomics data enables mechanistic microbiome research.</title>
        <authorList>
            <person name="Poyet M."/>
            <person name="Groussin M."/>
            <person name="Gibbons S.M."/>
            <person name="Avila-Pacheco J."/>
            <person name="Jiang X."/>
            <person name="Kearney S.M."/>
            <person name="Perrotta A.R."/>
            <person name="Berdy B."/>
            <person name="Zhao S."/>
            <person name="Lieberman T.D."/>
            <person name="Swanson P.K."/>
            <person name="Smith M."/>
            <person name="Roesemann S."/>
            <person name="Alexander J.E."/>
            <person name="Rich S.A."/>
            <person name="Livny J."/>
            <person name="Vlamakis H."/>
            <person name="Clish C."/>
            <person name="Bullock K."/>
            <person name="Deik A."/>
            <person name="Scott J."/>
            <person name="Pierce K.A."/>
            <person name="Xavier R.J."/>
            <person name="Alm E.J."/>
        </authorList>
    </citation>
    <scope>NUCLEOTIDE SEQUENCE [LARGE SCALE GENOMIC DNA]</scope>
    <source>
        <strain evidence="2 7">BIOML-A6</strain>
        <strain evidence="3 8">BIOML-A8</strain>
    </source>
</reference>
<evidence type="ECO:0000313" key="7">
    <source>
        <dbReference type="Proteomes" id="UP000448877"/>
    </source>
</evidence>
<protein>
    <recommendedName>
        <fullName evidence="9">Thiopeptide-type bacteriocin biosynthesis domain-containing protein</fullName>
    </recommendedName>
</protein>
<evidence type="ECO:0000313" key="8">
    <source>
        <dbReference type="Proteomes" id="UP000482653"/>
    </source>
</evidence>
<dbReference type="EMBL" id="CP012801">
    <property type="protein sequence ID" value="ALJ60757.1"/>
    <property type="molecule type" value="Genomic_DNA"/>
</dbReference>
<organism evidence="1 5">
    <name type="scientific">Bacteroides cellulosilyticus</name>
    <dbReference type="NCBI Taxonomy" id="246787"/>
    <lineage>
        <taxon>Bacteria</taxon>
        <taxon>Pseudomonadati</taxon>
        <taxon>Bacteroidota</taxon>
        <taxon>Bacteroidia</taxon>
        <taxon>Bacteroidales</taxon>
        <taxon>Bacteroidaceae</taxon>
        <taxon>Bacteroides</taxon>
    </lineage>
</organism>
<dbReference type="EMBL" id="QRVJ01000001">
    <property type="protein sequence ID" value="RGS39750.1"/>
    <property type="molecule type" value="Genomic_DNA"/>
</dbReference>
<dbReference type="EMBL" id="VVYX01000037">
    <property type="protein sequence ID" value="KAA5414601.1"/>
    <property type="molecule type" value="Genomic_DNA"/>
</dbReference>
<dbReference type="STRING" id="246787.BcellWH2_03534"/>
<reference evidence="4 6" key="2">
    <citation type="submission" date="2018-08" db="EMBL/GenBank/DDBJ databases">
        <title>A genome reference for cultivated species of the human gut microbiota.</title>
        <authorList>
            <person name="Zou Y."/>
            <person name="Xue W."/>
            <person name="Luo G."/>
        </authorList>
    </citation>
    <scope>NUCLEOTIDE SEQUENCE [LARGE SCALE GENOMIC DNA]</scope>
    <source>
        <strain evidence="4 6">AF22-3AC</strain>
    </source>
</reference>
<dbReference type="KEGG" id="bcel:BcellWH2_03534"/>
<dbReference type="Proteomes" id="UP000061809">
    <property type="component" value="Chromosome"/>
</dbReference>
<dbReference type="Proteomes" id="UP000448877">
    <property type="component" value="Unassembled WGS sequence"/>
</dbReference>
<evidence type="ECO:0000313" key="6">
    <source>
        <dbReference type="Proteomes" id="UP000283341"/>
    </source>
</evidence>
<evidence type="ECO:0008006" key="9">
    <source>
        <dbReference type="Google" id="ProtNLM"/>
    </source>
</evidence>
<dbReference type="AlphaFoldDB" id="A0A0P0GIA4"/>
<sequence>MNTEFIREGNRTLYCFSIFYAQDEWGRILPLLHTYMMSNPDIHQYMFFLSYERGEHIRLIFSSYTVHGAILQEAVYQALKKIVENHPSCELVPTFYGKELWAHHPANAVVRNAFEISRYQVYCIPYSAFLNLTSLLIIRLLANDCSEEGRTSVALYLYVQLCRSSRFVSLHDYLHSLHVPDCTENVEEEMELISFYWESNPVDEFLSDMTTFYLWQKEREFIYSILGIADGFTVLAYNIREQLGLMDKSYLYALSLLKTWSMYTIK</sequence>
<dbReference type="PATRIC" id="fig|246787.4.peg.3645"/>
<name>A0A0P0GIA4_9BACE</name>
<proteinExistence type="predicted"/>
<dbReference type="Proteomes" id="UP000482653">
    <property type="component" value="Unassembled WGS sequence"/>
</dbReference>
<evidence type="ECO:0000313" key="4">
    <source>
        <dbReference type="EMBL" id="RGS39750.1"/>
    </source>
</evidence>